<protein>
    <submittedName>
        <fullName evidence="1">Uncharacterized protein</fullName>
    </submittedName>
</protein>
<dbReference type="PATRIC" id="fig|1392.242.peg.5766"/>
<gene>
    <name evidence="1" type="ORF">ABW01_13630</name>
</gene>
<name>A0A0J1HXJ6_BACAN</name>
<organism evidence="1 2">
    <name type="scientific">Bacillus anthracis</name>
    <name type="common">anthrax bacterium</name>
    <dbReference type="NCBI Taxonomy" id="1392"/>
    <lineage>
        <taxon>Bacteria</taxon>
        <taxon>Bacillati</taxon>
        <taxon>Bacillota</taxon>
        <taxon>Bacilli</taxon>
        <taxon>Bacillales</taxon>
        <taxon>Bacillaceae</taxon>
        <taxon>Bacillus</taxon>
        <taxon>Bacillus cereus group</taxon>
    </lineage>
</organism>
<evidence type="ECO:0000313" key="1">
    <source>
        <dbReference type="EMBL" id="KLV18408.1"/>
    </source>
</evidence>
<evidence type="ECO:0000313" key="2">
    <source>
        <dbReference type="Proteomes" id="UP000035904"/>
    </source>
</evidence>
<dbReference type="RefSeq" id="WP_016121716.1">
    <property type="nucleotide sequence ID" value="NZ_LDPG01000007.1"/>
</dbReference>
<reference evidence="1 2" key="1">
    <citation type="submission" date="2015-05" db="EMBL/GenBank/DDBJ databases">
        <title>Whole genome sequence and identification of bacterial endophytes from Costus igneus.</title>
        <authorList>
            <person name="Lee Y.P."/>
            <person name="Gan H.M."/>
            <person name="Eng W."/>
            <person name="Wheatley M.S."/>
            <person name="Caraballo A."/>
            <person name="Polter S."/>
            <person name="Savka M.A."/>
            <person name="Hudson A.O."/>
        </authorList>
    </citation>
    <scope>NUCLEOTIDE SEQUENCE [LARGE SCALE GENOMIC DNA]</scope>
    <source>
        <strain evidence="1 2">RIT375</strain>
    </source>
</reference>
<dbReference type="AlphaFoldDB" id="A0A0J1HXJ6"/>
<comment type="caution">
    <text evidence="1">The sequence shown here is derived from an EMBL/GenBank/DDBJ whole genome shotgun (WGS) entry which is preliminary data.</text>
</comment>
<sequence length="154" mass="18293">MEIHTSFRGKVIVRPEYRDLVKLICNGEWEKAEEQFPFIQEYTKIEMSKKIPITEQEIAHAIAEDGFVYLRNHHGTWEDEEEYYTMLDGTVWTFIANIEDYKDKNKNNVLPIQSFIKIILEKIVTDVVLLEEWYGDKDSPIQYVLTNTKIKCKK</sequence>
<accession>A0A0J1HXJ6</accession>
<dbReference type="EMBL" id="LDPG01000007">
    <property type="protein sequence ID" value="KLV18408.1"/>
    <property type="molecule type" value="Genomic_DNA"/>
</dbReference>
<dbReference type="Proteomes" id="UP000035904">
    <property type="component" value="Unassembled WGS sequence"/>
</dbReference>
<proteinExistence type="predicted"/>